<keyword evidence="1" id="KW-0378">Hydrolase</keyword>
<reference evidence="4" key="1">
    <citation type="submission" date="2019-06" db="EMBL/GenBank/DDBJ databases">
        <authorList>
            <person name="Zheng W."/>
        </authorList>
    </citation>
    <scope>NUCLEOTIDE SEQUENCE</scope>
    <source>
        <strain evidence="4">QDHG01</strain>
    </source>
</reference>
<dbReference type="Pfam" id="PF00144">
    <property type="entry name" value="Beta-lactamase"/>
    <property type="match status" value="1"/>
</dbReference>
<protein>
    <recommendedName>
        <fullName evidence="3">Beta-lactamase-related domain-containing protein</fullName>
    </recommendedName>
</protein>
<dbReference type="PANTHER" id="PTHR43283:SF11">
    <property type="entry name" value="BETA-LACTAMASE-RELATED DOMAIN-CONTAINING PROTEIN"/>
    <property type="match status" value="1"/>
</dbReference>
<comment type="caution">
    <text evidence="4">The sequence shown here is derived from an EMBL/GenBank/DDBJ whole genome shotgun (WGS) entry which is preliminary data.</text>
</comment>
<accession>A0A8J8NN98</accession>
<organism evidence="4 5">
    <name type="scientific">Halteria grandinella</name>
    <dbReference type="NCBI Taxonomy" id="5974"/>
    <lineage>
        <taxon>Eukaryota</taxon>
        <taxon>Sar</taxon>
        <taxon>Alveolata</taxon>
        <taxon>Ciliophora</taxon>
        <taxon>Intramacronucleata</taxon>
        <taxon>Spirotrichea</taxon>
        <taxon>Stichotrichia</taxon>
        <taxon>Sporadotrichida</taxon>
        <taxon>Halteriidae</taxon>
        <taxon>Halteria</taxon>
    </lineage>
</organism>
<dbReference type="PANTHER" id="PTHR43283">
    <property type="entry name" value="BETA-LACTAMASE-RELATED"/>
    <property type="match status" value="1"/>
</dbReference>
<dbReference type="Gene3D" id="3.40.710.10">
    <property type="entry name" value="DD-peptidase/beta-lactamase superfamily"/>
    <property type="match status" value="1"/>
</dbReference>
<dbReference type="GO" id="GO:0016787">
    <property type="term" value="F:hydrolase activity"/>
    <property type="evidence" value="ECO:0007669"/>
    <property type="project" value="UniProtKB-KW"/>
</dbReference>
<evidence type="ECO:0000256" key="1">
    <source>
        <dbReference type="ARBA" id="ARBA00022801"/>
    </source>
</evidence>
<dbReference type="InterPro" id="IPR050789">
    <property type="entry name" value="Diverse_Enzym_Activities"/>
</dbReference>
<keyword evidence="5" id="KW-1185">Reference proteome</keyword>
<gene>
    <name evidence="4" type="ORF">FGO68_gene3748</name>
</gene>
<dbReference type="InterPro" id="IPR012338">
    <property type="entry name" value="Beta-lactam/transpept-like"/>
</dbReference>
<evidence type="ECO:0000256" key="2">
    <source>
        <dbReference type="SAM" id="SignalP"/>
    </source>
</evidence>
<dbReference type="EMBL" id="RRYP01011042">
    <property type="protein sequence ID" value="TNV77998.1"/>
    <property type="molecule type" value="Genomic_DNA"/>
</dbReference>
<evidence type="ECO:0000313" key="4">
    <source>
        <dbReference type="EMBL" id="TNV77998.1"/>
    </source>
</evidence>
<proteinExistence type="predicted"/>
<name>A0A8J8NN98_HALGN</name>
<feature type="domain" description="Beta-lactamase-related" evidence="3">
    <location>
        <begin position="32"/>
        <end position="364"/>
    </location>
</feature>
<feature type="chain" id="PRO_5035267866" description="Beta-lactamase-related domain-containing protein" evidence="2">
    <location>
        <begin position="19"/>
        <end position="402"/>
    </location>
</feature>
<evidence type="ECO:0000313" key="5">
    <source>
        <dbReference type="Proteomes" id="UP000785679"/>
    </source>
</evidence>
<dbReference type="SUPFAM" id="SSF56601">
    <property type="entry name" value="beta-lactamase/transpeptidase-like"/>
    <property type="match status" value="1"/>
</dbReference>
<evidence type="ECO:0000259" key="3">
    <source>
        <dbReference type="Pfam" id="PF00144"/>
    </source>
</evidence>
<keyword evidence="2" id="KW-0732">Signal</keyword>
<dbReference type="OrthoDB" id="5946976at2759"/>
<dbReference type="InterPro" id="IPR001466">
    <property type="entry name" value="Beta-lactam-related"/>
</dbReference>
<feature type="signal peptide" evidence="2">
    <location>
        <begin position="1"/>
        <end position="18"/>
    </location>
</feature>
<dbReference type="Proteomes" id="UP000785679">
    <property type="component" value="Unassembled WGS sequence"/>
</dbReference>
<dbReference type="AlphaFoldDB" id="A0A8J8NN98"/>
<sequence length="402" mass="44549">MRNILLFSALAFLTAVSAQGKPEWADLGTYTQAFIANKTFPGAQLAVVSSGNKVRYAGVFGSLTFQGDQFYDNVTPDTIYDIASLSKVVAATSCTMKLYEQGLINLDDKWVKYVPQANNNGKDAITIRHLLLHSAGFAPDYPFYDVYANVTKEILLNWLYTTTLDYAPGTATVYSDNSMVALQLVIEKVTGKSMWSYAEQEIFLPLGMNTTRFLPAPWDKCAPTLTGYPHWRNEIIRCAVHDPTAFILGGVSGNAGVFTNHADLILFMTMMLQKGAYTTPDGRQKRMYQEATVTLFTTAPSGLPYANTRALGWDTIPSQKAPCPCGQDFTPGQSFGHTGYTGTTLWGDFKQDVAFIALTNRVWPDDGVSVPTKNRILWYRNNLANMIVERIKATSQESLFMQ</sequence>